<comment type="caution">
    <text evidence="1">The sequence shown here is derived from an EMBL/GenBank/DDBJ whole genome shotgun (WGS) entry which is preliminary data.</text>
</comment>
<dbReference type="Proteomes" id="UP000304953">
    <property type="component" value="Unassembled WGS sequence"/>
</dbReference>
<organism evidence="1 2">
    <name type="scientific">Petralouisia muris</name>
    <dbReference type="NCBI Taxonomy" id="3032872"/>
    <lineage>
        <taxon>Bacteria</taxon>
        <taxon>Bacillati</taxon>
        <taxon>Bacillota</taxon>
        <taxon>Clostridia</taxon>
        <taxon>Lachnospirales</taxon>
        <taxon>Lachnospiraceae</taxon>
        <taxon>Petralouisia</taxon>
    </lineage>
</organism>
<keyword evidence="2" id="KW-1185">Reference proteome</keyword>
<accession>A0AC61RPN6</accession>
<sequence length="133" mass="14829">MLGYNEQHCRIHKVLAELNTEIHKSVNQFIVDAVDYYIRSLNDESLVKEAGEPKKDAGYISREDLDSIRSELKNEVKNEIIMLLGAALGGGAARVAEGSMGRMVMETVAKETADENTEEPEDPTMMELVDNWG</sequence>
<reference evidence="1" key="1">
    <citation type="submission" date="2019-04" db="EMBL/GenBank/DDBJ databases">
        <title>Microbes associate with the intestines of laboratory mice.</title>
        <authorList>
            <person name="Navarre W."/>
            <person name="Wong E."/>
            <person name="Huang K."/>
            <person name="Tropini C."/>
            <person name="Ng K."/>
            <person name="Yu B."/>
        </authorList>
    </citation>
    <scope>NUCLEOTIDE SEQUENCE</scope>
    <source>
        <strain evidence="1">NM01_1-7b</strain>
    </source>
</reference>
<gene>
    <name evidence="1" type="ORF">E5329_26770</name>
</gene>
<name>A0AC61RPN6_9FIRM</name>
<proteinExistence type="predicted"/>
<dbReference type="EMBL" id="SRYA01000115">
    <property type="protein sequence ID" value="TGY87322.1"/>
    <property type="molecule type" value="Genomic_DNA"/>
</dbReference>
<evidence type="ECO:0000313" key="1">
    <source>
        <dbReference type="EMBL" id="TGY87322.1"/>
    </source>
</evidence>
<evidence type="ECO:0000313" key="2">
    <source>
        <dbReference type="Proteomes" id="UP000304953"/>
    </source>
</evidence>
<protein>
    <submittedName>
        <fullName evidence="1">Uncharacterized protein</fullName>
    </submittedName>
</protein>